<evidence type="ECO:0000313" key="2">
    <source>
        <dbReference type="EMBL" id="KAK1772792.1"/>
    </source>
</evidence>
<feature type="compositionally biased region" description="Basic and acidic residues" evidence="1">
    <location>
        <begin position="792"/>
        <end position="811"/>
    </location>
</feature>
<feature type="compositionally biased region" description="Low complexity" evidence="1">
    <location>
        <begin position="856"/>
        <end position="871"/>
    </location>
</feature>
<feature type="compositionally biased region" description="Acidic residues" evidence="1">
    <location>
        <begin position="272"/>
        <end position="281"/>
    </location>
</feature>
<feature type="compositionally biased region" description="Basic and acidic residues" evidence="1">
    <location>
        <begin position="111"/>
        <end position="121"/>
    </location>
</feature>
<comment type="caution">
    <text evidence="2">The sequence shown here is derived from an EMBL/GenBank/DDBJ whole genome shotgun (WGS) entry which is preliminary data.</text>
</comment>
<feature type="compositionally biased region" description="Basic and acidic residues" evidence="1">
    <location>
        <begin position="129"/>
        <end position="139"/>
    </location>
</feature>
<feature type="region of interest" description="Disordered" evidence="1">
    <location>
        <begin position="637"/>
        <end position="670"/>
    </location>
</feature>
<sequence length="1108" mass="122106">MPPRKDPDPDFEIHVDPSCLSVPMDDETLATESISAESPEIPNEENVEQELAPEEPSTLEGSIVDDPDMDQEEAQAEDERESDNPATEEDEKALAEDEQEAVLAADDPAEDSVHEEYKEEAIEQAPVEEAQKERPRYYSDGEDEDTPLPTQIIDNDVNEAEQDADASRRQSGASERRTSLRTEALIQAAAREVVAKIEANARERYSMRYSEGADDSILSLSTHDTYAADGTEMTCDQSDTSGRQSHRSSGSRIHHHVAPHSISGDSSSHPEADDDDDDDDVFSDRSPRSSLGSMDGSNDAVLKPAPAEETKAARISRVSDISGLSQYDKEQDEFVPTSRDTPRIPFRTPSAVRAIQMSSPTPSVYSGATPRSSRRHHNHNPGLCTVSRLGSPNAAAAAAQYSPKGRPTPPRFKPKEAAPLVLLHVTLLPLRWAWGDVLDATGDDGDDGGKPGLGRKGAVGFQPSDELRRLRDSWRQLRDRVGDTVLERGVLLPHPQNDYEVLEERLLEALELPLRRRARILECGHYVGPADEMADDDDGDDDRDESEDEQGSRAGSALRGLADARKQRHWCGTCRGEIRFEDLGPGKVFRVKVYASNGLMRAGAWAACWKEMERVDVELEPIVETALLRELERLSAVREEEEERQREREQEEEEEHLQRELAQGQGGQEHLADEQLLPVRLSAELYHARRSPTTVSSPPLPTPMSIAAMRASPPEPLTASPVRAVRIRDPLSPAPAMVVATPPPPAARLPEPIDTSEARRHRDEERLREIYGRTPPRARFVDVGEEEAEEESPVRAEHATPHLDHDHHHPDSSYVAPSSPTSPSEEAFDRRSARHHEEQHQHQHHHPHHQYEHHQQSQNHHQQNQNYNNHNGRPYQTASLPELLLEAGRVLLRDRRNVAIALLSLFVLMLAVRPGPVPVAPVPAAAYLQHHHHRPAFGEEVRDRDVDVDVGMRGQQGREGEGAGVVVSGEVVHETPVEVEGEKVVVQVLETVTETVRVSVTVSTVVEAEATAKAEAEAGVEALESAVYEAEGETVVVTGSEAVVEVETEVVNVVETQVGTETETESEASIATASAPEEPVERAASESAEVDPAAVMADEGVEEKGNEE</sequence>
<feature type="compositionally biased region" description="Acidic residues" evidence="1">
    <location>
        <begin position="532"/>
        <end position="549"/>
    </location>
</feature>
<reference evidence="2" key="1">
    <citation type="submission" date="2023-06" db="EMBL/GenBank/DDBJ databases">
        <title>Genome-scale phylogeny and comparative genomics of the fungal order Sordariales.</title>
        <authorList>
            <consortium name="Lawrence Berkeley National Laboratory"/>
            <person name="Hensen N."/>
            <person name="Bonometti L."/>
            <person name="Westerberg I."/>
            <person name="Brannstrom I.O."/>
            <person name="Guillou S."/>
            <person name="Cros-Aarteil S."/>
            <person name="Calhoun S."/>
            <person name="Haridas S."/>
            <person name="Kuo A."/>
            <person name="Mondo S."/>
            <person name="Pangilinan J."/>
            <person name="Riley R."/>
            <person name="Labutti K."/>
            <person name="Andreopoulos B."/>
            <person name="Lipzen A."/>
            <person name="Chen C."/>
            <person name="Yanf M."/>
            <person name="Daum C."/>
            <person name="Ng V."/>
            <person name="Clum A."/>
            <person name="Steindorff A."/>
            <person name="Ohm R."/>
            <person name="Martin F."/>
            <person name="Silar P."/>
            <person name="Natvig D."/>
            <person name="Lalanne C."/>
            <person name="Gautier V."/>
            <person name="Ament-Velasquez S.L."/>
            <person name="Kruys A."/>
            <person name="Hutchinson M.I."/>
            <person name="Powell A.J."/>
            <person name="Barry K."/>
            <person name="Miller A.N."/>
            <person name="Grigoriev I.V."/>
            <person name="Debuchy R."/>
            <person name="Gladieux P."/>
            <person name="Thoren M.H."/>
            <person name="Johannesson H."/>
        </authorList>
    </citation>
    <scope>NUCLEOTIDE SEQUENCE</scope>
    <source>
        <strain evidence="2">8032-3</strain>
    </source>
</reference>
<organism evidence="2 3">
    <name type="scientific">Phialemonium atrogriseum</name>
    <dbReference type="NCBI Taxonomy" id="1093897"/>
    <lineage>
        <taxon>Eukaryota</taxon>
        <taxon>Fungi</taxon>
        <taxon>Dikarya</taxon>
        <taxon>Ascomycota</taxon>
        <taxon>Pezizomycotina</taxon>
        <taxon>Sordariomycetes</taxon>
        <taxon>Sordariomycetidae</taxon>
        <taxon>Cephalothecales</taxon>
        <taxon>Cephalothecaceae</taxon>
        <taxon>Phialemonium</taxon>
    </lineage>
</organism>
<feature type="region of interest" description="Disordered" evidence="1">
    <location>
        <begin position="1058"/>
        <end position="1108"/>
    </location>
</feature>
<feature type="region of interest" description="Disordered" evidence="1">
    <location>
        <begin position="734"/>
        <end position="875"/>
    </location>
</feature>
<feature type="compositionally biased region" description="Low complexity" evidence="1">
    <location>
        <begin position="241"/>
        <end position="251"/>
    </location>
</feature>
<feature type="compositionally biased region" description="Low complexity" evidence="1">
    <location>
        <begin position="1058"/>
        <end position="1077"/>
    </location>
</feature>
<proteinExistence type="predicted"/>
<accession>A0AAJ0CCL6</accession>
<dbReference type="AlphaFoldDB" id="A0AAJ0CCL6"/>
<feature type="region of interest" description="Disordered" evidence="1">
    <location>
        <begin position="529"/>
        <end position="558"/>
    </location>
</feature>
<dbReference type="RefSeq" id="XP_060289005.1">
    <property type="nucleotide sequence ID" value="XM_060426546.1"/>
</dbReference>
<feature type="compositionally biased region" description="Acidic residues" evidence="1">
    <location>
        <begin position="42"/>
        <end position="53"/>
    </location>
</feature>
<feature type="compositionally biased region" description="Basic and acidic residues" evidence="1">
    <location>
        <begin position="827"/>
        <end position="841"/>
    </location>
</feature>
<keyword evidence="3" id="KW-1185">Reference proteome</keyword>
<evidence type="ECO:0000313" key="3">
    <source>
        <dbReference type="Proteomes" id="UP001244011"/>
    </source>
</evidence>
<dbReference type="Proteomes" id="UP001244011">
    <property type="component" value="Unassembled WGS sequence"/>
</dbReference>
<protein>
    <submittedName>
        <fullName evidence="2">Pathway-specific nitrogen regulator protein</fullName>
    </submittedName>
</protein>
<feature type="compositionally biased region" description="Basic and acidic residues" evidence="1">
    <location>
        <begin position="756"/>
        <end position="771"/>
    </location>
</feature>
<name>A0AAJ0CCL6_9PEZI</name>
<feature type="compositionally biased region" description="Polar residues" evidence="1">
    <location>
        <begin position="358"/>
        <end position="371"/>
    </location>
</feature>
<feature type="region of interest" description="Disordered" evidence="1">
    <location>
        <begin position="689"/>
        <end position="717"/>
    </location>
</feature>
<gene>
    <name evidence="2" type="ORF">QBC33DRAFT_522501</name>
</gene>
<feature type="compositionally biased region" description="Basic and acidic residues" evidence="1">
    <location>
        <begin position="1"/>
        <end position="15"/>
    </location>
</feature>
<dbReference type="EMBL" id="MU838997">
    <property type="protein sequence ID" value="KAK1772792.1"/>
    <property type="molecule type" value="Genomic_DNA"/>
</dbReference>
<feature type="compositionally biased region" description="Acidic residues" evidence="1">
    <location>
        <begin position="63"/>
        <end position="100"/>
    </location>
</feature>
<dbReference type="GeneID" id="85309733"/>
<feature type="region of interest" description="Disordered" evidence="1">
    <location>
        <begin position="358"/>
        <end position="377"/>
    </location>
</feature>
<feature type="compositionally biased region" description="Basic and acidic residues" evidence="1">
    <location>
        <begin position="637"/>
        <end position="649"/>
    </location>
</feature>
<feature type="region of interest" description="Disordered" evidence="1">
    <location>
        <begin position="1"/>
        <end position="182"/>
    </location>
</feature>
<evidence type="ECO:0000256" key="1">
    <source>
        <dbReference type="SAM" id="MobiDB-lite"/>
    </source>
</evidence>
<feature type="region of interest" description="Disordered" evidence="1">
    <location>
        <begin position="229"/>
        <end position="345"/>
    </location>
</feature>